<organism evidence="2 3">
    <name type="scientific">Albibacterium bauzanense</name>
    <dbReference type="NCBI Taxonomy" id="653929"/>
    <lineage>
        <taxon>Bacteria</taxon>
        <taxon>Pseudomonadati</taxon>
        <taxon>Bacteroidota</taxon>
        <taxon>Sphingobacteriia</taxon>
        <taxon>Sphingobacteriales</taxon>
        <taxon>Sphingobacteriaceae</taxon>
        <taxon>Albibacterium</taxon>
    </lineage>
</organism>
<evidence type="ECO:0000256" key="1">
    <source>
        <dbReference type="SAM" id="Phobius"/>
    </source>
</evidence>
<keyword evidence="3" id="KW-1185">Reference proteome</keyword>
<feature type="transmembrane region" description="Helical" evidence="1">
    <location>
        <begin position="6"/>
        <end position="27"/>
    </location>
</feature>
<sequence length="187" mass="21866">MANYEFVTLVFSGIVALSTVVYSILTWKLVKESRLTREFQNTPDISIYFKRAEADVSFIYIVFENTGSGFAKNVRFEIIKNFGFYDNKLFDLALKGIILNGKENFYSKQRFEYFFTDLSQEHQAKIKDNITLKINYSNIYGKRYERKINLELKELLGVSITNPPTNYAGRIAYELKEIKNILKNNKN</sequence>
<dbReference type="RefSeq" id="WP_132223804.1">
    <property type="nucleotide sequence ID" value="NZ_SMGO01000002.1"/>
</dbReference>
<gene>
    <name evidence="2" type="ORF">C8N28_1729</name>
</gene>
<dbReference type="Proteomes" id="UP000294616">
    <property type="component" value="Unassembled WGS sequence"/>
</dbReference>
<accession>A0A4R1M0T5</accession>
<proteinExistence type="predicted"/>
<evidence type="ECO:0000313" key="3">
    <source>
        <dbReference type="Proteomes" id="UP000294616"/>
    </source>
</evidence>
<dbReference type="OrthoDB" id="1494003at2"/>
<keyword evidence="1" id="KW-1133">Transmembrane helix</keyword>
<keyword evidence="1" id="KW-0812">Transmembrane</keyword>
<name>A0A4R1M0T5_9SPHI</name>
<protein>
    <submittedName>
        <fullName evidence="2">Uncharacterized protein</fullName>
    </submittedName>
</protein>
<evidence type="ECO:0000313" key="2">
    <source>
        <dbReference type="EMBL" id="TCK83139.1"/>
    </source>
</evidence>
<comment type="caution">
    <text evidence="2">The sequence shown here is derived from an EMBL/GenBank/DDBJ whole genome shotgun (WGS) entry which is preliminary data.</text>
</comment>
<reference evidence="2 3" key="1">
    <citation type="submission" date="2019-03" db="EMBL/GenBank/DDBJ databases">
        <title>Genomic Encyclopedia of Archaeal and Bacterial Type Strains, Phase II (KMG-II): from individual species to whole genera.</title>
        <authorList>
            <person name="Goeker M."/>
        </authorList>
    </citation>
    <scope>NUCLEOTIDE SEQUENCE [LARGE SCALE GENOMIC DNA]</scope>
    <source>
        <strain evidence="2 3">DSM 22554</strain>
    </source>
</reference>
<dbReference type="AlphaFoldDB" id="A0A4R1M0T5"/>
<keyword evidence="1" id="KW-0472">Membrane</keyword>
<dbReference type="EMBL" id="SMGO01000002">
    <property type="protein sequence ID" value="TCK83139.1"/>
    <property type="molecule type" value="Genomic_DNA"/>
</dbReference>